<dbReference type="SMART" id="SM00387">
    <property type="entry name" value="HATPase_c"/>
    <property type="match status" value="1"/>
</dbReference>
<dbReference type="SUPFAM" id="SSF55874">
    <property type="entry name" value="ATPase domain of HSP90 chaperone/DNA topoisomerase II/histidine kinase"/>
    <property type="match status" value="1"/>
</dbReference>
<dbReference type="InterPro" id="IPR000014">
    <property type="entry name" value="PAS"/>
</dbReference>
<dbReference type="GO" id="GO:0006355">
    <property type="term" value="P:regulation of DNA-templated transcription"/>
    <property type="evidence" value="ECO:0007669"/>
    <property type="project" value="InterPro"/>
</dbReference>
<keyword evidence="7" id="KW-0808">Transferase</keyword>
<comment type="subcellular location">
    <subcellularLocation>
        <location evidence="3">Cell membrane</location>
        <topology evidence="3">Multi-pass membrane protein</topology>
    </subcellularLocation>
</comment>
<dbReference type="InterPro" id="IPR000700">
    <property type="entry name" value="PAS-assoc_C"/>
</dbReference>
<dbReference type="InterPro" id="IPR013767">
    <property type="entry name" value="PAS_fold"/>
</dbReference>
<dbReference type="Gene3D" id="1.10.287.130">
    <property type="match status" value="1"/>
</dbReference>
<dbReference type="EMBL" id="JACYXZ010000001">
    <property type="protein sequence ID" value="MBD8868525.1"/>
    <property type="molecule type" value="Genomic_DNA"/>
</dbReference>
<organism evidence="18 19">
    <name type="scientific">Nocardioides donggukensis</name>
    <dbReference type="NCBI Taxonomy" id="2774019"/>
    <lineage>
        <taxon>Bacteria</taxon>
        <taxon>Bacillati</taxon>
        <taxon>Actinomycetota</taxon>
        <taxon>Actinomycetes</taxon>
        <taxon>Propionibacteriales</taxon>
        <taxon>Nocardioidaceae</taxon>
        <taxon>Nocardioides</taxon>
    </lineage>
</organism>
<dbReference type="Pfam" id="PF02518">
    <property type="entry name" value="HATPase_c"/>
    <property type="match status" value="1"/>
</dbReference>
<evidence type="ECO:0000256" key="1">
    <source>
        <dbReference type="ARBA" id="ARBA00000085"/>
    </source>
</evidence>
<dbReference type="FunFam" id="3.30.565.10:FF:000006">
    <property type="entry name" value="Sensor histidine kinase WalK"/>
    <property type="match status" value="1"/>
</dbReference>
<dbReference type="PROSITE" id="PS50112">
    <property type="entry name" value="PAS"/>
    <property type="match status" value="1"/>
</dbReference>
<feature type="transmembrane region" description="Helical" evidence="14">
    <location>
        <begin position="236"/>
        <end position="255"/>
    </location>
</feature>
<keyword evidence="5" id="KW-1003">Cell membrane</keyword>
<feature type="domain" description="PAC" evidence="17">
    <location>
        <begin position="397"/>
        <end position="449"/>
    </location>
</feature>
<dbReference type="NCBIfam" id="TIGR00229">
    <property type="entry name" value="sensory_box"/>
    <property type="match status" value="1"/>
</dbReference>
<dbReference type="EC" id="2.7.13.3" evidence="4"/>
<evidence type="ECO:0000259" key="15">
    <source>
        <dbReference type="PROSITE" id="PS50109"/>
    </source>
</evidence>
<name>A0A927K6C3_9ACTN</name>
<keyword evidence="12 14" id="KW-0472">Membrane</keyword>
<keyword evidence="9" id="KW-0418">Kinase</keyword>
<keyword evidence="6" id="KW-0597">Phosphoprotein</keyword>
<keyword evidence="19" id="KW-1185">Reference proteome</keyword>
<evidence type="ECO:0000256" key="8">
    <source>
        <dbReference type="ARBA" id="ARBA00022692"/>
    </source>
</evidence>
<evidence type="ECO:0000256" key="3">
    <source>
        <dbReference type="ARBA" id="ARBA00004651"/>
    </source>
</evidence>
<reference evidence="18" key="1">
    <citation type="submission" date="2020-09" db="EMBL/GenBank/DDBJ databases">
        <title>Nocardioides sp. strain MJB4 16S ribosomal RNA gene Genome sequencing and assembly.</title>
        <authorList>
            <person name="Kim I."/>
        </authorList>
    </citation>
    <scope>NUCLEOTIDE SEQUENCE</scope>
    <source>
        <strain evidence="18">MJB4</strain>
    </source>
</reference>
<dbReference type="SMART" id="SM00091">
    <property type="entry name" value="PAS"/>
    <property type="match status" value="1"/>
</dbReference>
<dbReference type="PROSITE" id="PS50113">
    <property type="entry name" value="PAC"/>
    <property type="match status" value="1"/>
</dbReference>
<dbReference type="GO" id="GO:0005509">
    <property type="term" value="F:calcium ion binding"/>
    <property type="evidence" value="ECO:0007669"/>
    <property type="project" value="UniProtKB-ARBA"/>
</dbReference>
<feature type="transmembrane region" description="Helical" evidence="14">
    <location>
        <begin position="71"/>
        <end position="90"/>
    </location>
</feature>
<evidence type="ECO:0000256" key="6">
    <source>
        <dbReference type="ARBA" id="ARBA00022553"/>
    </source>
</evidence>
<evidence type="ECO:0000256" key="13">
    <source>
        <dbReference type="SAM" id="MobiDB-lite"/>
    </source>
</evidence>
<evidence type="ECO:0000256" key="2">
    <source>
        <dbReference type="ARBA" id="ARBA00001968"/>
    </source>
</evidence>
<dbReference type="PRINTS" id="PR00344">
    <property type="entry name" value="BCTRLSENSOR"/>
</dbReference>
<dbReference type="Pfam" id="PF00512">
    <property type="entry name" value="HisKA"/>
    <property type="match status" value="1"/>
</dbReference>
<gene>
    <name evidence="18" type="ORF">IE331_02710</name>
</gene>
<dbReference type="CDD" id="cd00075">
    <property type="entry name" value="HATPase"/>
    <property type="match status" value="1"/>
</dbReference>
<dbReference type="CDD" id="cd00082">
    <property type="entry name" value="HisKA"/>
    <property type="match status" value="1"/>
</dbReference>
<evidence type="ECO:0000259" key="17">
    <source>
        <dbReference type="PROSITE" id="PS50113"/>
    </source>
</evidence>
<evidence type="ECO:0000256" key="4">
    <source>
        <dbReference type="ARBA" id="ARBA00012438"/>
    </source>
</evidence>
<dbReference type="FunFam" id="1.10.287.130:FF:000001">
    <property type="entry name" value="Two-component sensor histidine kinase"/>
    <property type="match status" value="1"/>
</dbReference>
<dbReference type="RefSeq" id="WP_192140229.1">
    <property type="nucleotide sequence ID" value="NZ_JACYXZ010000001.1"/>
</dbReference>
<keyword evidence="10 14" id="KW-1133">Transmembrane helix</keyword>
<feature type="domain" description="PAS" evidence="16">
    <location>
        <begin position="312"/>
        <end position="357"/>
    </location>
</feature>
<evidence type="ECO:0000256" key="7">
    <source>
        <dbReference type="ARBA" id="ARBA00022679"/>
    </source>
</evidence>
<comment type="caution">
    <text evidence="18">The sequence shown here is derived from an EMBL/GenBank/DDBJ whole genome shotgun (WGS) entry which is preliminary data.</text>
</comment>
<comment type="catalytic activity">
    <reaction evidence="1">
        <text>ATP + protein L-histidine = ADP + protein N-phospho-L-histidine.</text>
        <dbReference type="EC" id="2.7.13.3"/>
    </reaction>
</comment>
<evidence type="ECO:0000256" key="12">
    <source>
        <dbReference type="ARBA" id="ARBA00023136"/>
    </source>
</evidence>
<sequence>MGERDRRRITGGPDGYLSDRTWALLVVPALLAVLALGQVSVALAPPGSSVAAWWPAAGVSVALALWTRPGLLWIAVGGIFVFSGAANWLGGRPLDVSAGFALTNAAEAVVVVWWLKKGRPGPPRLVELGDLWRLIGAALLGATTAGVLGGLTVGLLTPGDLVVTGRAVMASHAAAVLILCPLVMLPAPRPSRISRVEMVLQPIVLVATVVPIFVMQNGLPLAFLPMPILAWGAARFGVQVAAVQLLLAGVVSSLLTTRGRGPFAAAVDRLDLMPEVTGTLLQANLVAYALVSLPIALVTAQSAAALERARSSTALLEGVMDAANRTAIIGTDLDSTITFFNAGAENLLGYSAEELVGLRTPEVFHDHTELAERAAELSLPPGLGPVGATLDSGATSEQRDWTWWARDGRRMTVSLRVSRRYDAQDRFIGYLGVADDVTETRRTEEVLRAALDREREAVQRLALLDQTKNDFVASVSHELRTPITSVMGNLELVLDGGGGELTPAQATMLERVDRNARRLLGLIEDLLTLSRVEAGTFRVKAQPTDLSEVVSRSLEALGPQGCTGDRLDVRTPAEPVTVAGDPDQLERVITNLVSNALKFSDEQSTVVLDLAAAPTGALLTVTDTGVGISPEDLPQVFDRFFRSAAATRQAVPGTGLGLSIVQAIVAGHGGRVEVESTEGVGSRFTAFLPEAGPSAAPCTGRAEGSQRVLSTLPSSHTGPSAS</sequence>
<dbReference type="GO" id="GO:0000155">
    <property type="term" value="F:phosphorelay sensor kinase activity"/>
    <property type="evidence" value="ECO:0007669"/>
    <property type="project" value="InterPro"/>
</dbReference>
<proteinExistence type="predicted"/>
<feature type="transmembrane region" description="Helical" evidence="14">
    <location>
        <begin position="96"/>
        <end position="115"/>
    </location>
</feature>
<keyword evidence="11" id="KW-0902">Two-component regulatory system</keyword>
<evidence type="ECO:0000313" key="19">
    <source>
        <dbReference type="Proteomes" id="UP000616839"/>
    </source>
</evidence>
<dbReference type="SMART" id="SM00388">
    <property type="entry name" value="HisKA"/>
    <property type="match status" value="1"/>
</dbReference>
<dbReference type="Proteomes" id="UP000616839">
    <property type="component" value="Unassembled WGS sequence"/>
</dbReference>
<dbReference type="InterPro" id="IPR004358">
    <property type="entry name" value="Sig_transdc_His_kin-like_C"/>
</dbReference>
<feature type="transmembrane region" description="Helical" evidence="14">
    <location>
        <begin position="21"/>
        <end position="44"/>
    </location>
</feature>
<feature type="transmembrane region" description="Helical" evidence="14">
    <location>
        <begin position="276"/>
        <end position="298"/>
    </location>
</feature>
<dbReference type="InterPro" id="IPR003661">
    <property type="entry name" value="HisK_dim/P_dom"/>
</dbReference>
<dbReference type="PANTHER" id="PTHR43711">
    <property type="entry name" value="TWO-COMPONENT HISTIDINE KINASE"/>
    <property type="match status" value="1"/>
</dbReference>
<accession>A0A927K6C3</accession>
<evidence type="ECO:0000313" key="18">
    <source>
        <dbReference type="EMBL" id="MBD8868525.1"/>
    </source>
</evidence>
<evidence type="ECO:0000256" key="5">
    <source>
        <dbReference type="ARBA" id="ARBA00022475"/>
    </source>
</evidence>
<dbReference type="Gene3D" id="3.30.450.20">
    <property type="entry name" value="PAS domain"/>
    <property type="match status" value="1"/>
</dbReference>
<feature type="transmembrane region" description="Helical" evidence="14">
    <location>
        <begin position="135"/>
        <end position="156"/>
    </location>
</feature>
<dbReference type="SUPFAM" id="SSF47384">
    <property type="entry name" value="Homodimeric domain of signal transducing histidine kinase"/>
    <property type="match status" value="1"/>
</dbReference>
<evidence type="ECO:0000259" key="16">
    <source>
        <dbReference type="PROSITE" id="PS50112"/>
    </source>
</evidence>
<dbReference type="AlphaFoldDB" id="A0A927K6C3"/>
<evidence type="ECO:0000256" key="11">
    <source>
        <dbReference type="ARBA" id="ARBA00023012"/>
    </source>
</evidence>
<dbReference type="Pfam" id="PF00989">
    <property type="entry name" value="PAS"/>
    <property type="match status" value="1"/>
</dbReference>
<protein>
    <recommendedName>
        <fullName evidence="4">histidine kinase</fullName>
        <ecNumber evidence="4">2.7.13.3</ecNumber>
    </recommendedName>
</protein>
<feature type="transmembrane region" description="Helical" evidence="14">
    <location>
        <begin position="168"/>
        <end position="187"/>
    </location>
</feature>
<dbReference type="GO" id="GO:0005886">
    <property type="term" value="C:plasma membrane"/>
    <property type="evidence" value="ECO:0007669"/>
    <property type="project" value="UniProtKB-SubCell"/>
</dbReference>
<feature type="transmembrane region" description="Helical" evidence="14">
    <location>
        <begin position="50"/>
        <end position="66"/>
    </location>
</feature>
<feature type="transmembrane region" description="Helical" evidence="14">
    <location>
        <begin position="199"/>
        <end position="216"/>
    </location>
</feature>
<evidence type="ECO:0000256" key="14">
    <source>
        <dbReference type="SAM" id="Phobius"/>
    </source>
</evidence>
<feature type="compositionally biased region" description="Polar residues" evidence="13">
    <location>
        <begin position="707"/>
        <end position="722"/>
    </location>
</feature>
<evidence type="ECO:0000256" key="9">
    <source>
        <dbReference type="ARBA" id="ARBA00022777"/>
    </source>
</evidence>
<dbReference type="InterPro" id="IPR050736">
    <property type="entry name" value="Sensor_HK_Regulatory"/>
</dbReference>
<dbReference type="SUPFAM" id="SSF55785">
    <property type="entry name" value="PYP-like sensor domain (PAS domain)"/>
    <property type="match status" value="1"/>
</dbReference>
<dbReference type="InterPro" id="IPR035965">
    <property type="entry name" value="PAS-like_dom_sf"/>
</dbReference>
<comment type="cofactor">
    <cofactor evidence="2">
        <name>a divalent metal cation</name>
        <dbReference type="ChEBI" id="CHEBI:60240"/>
    </cofactor>
</comment>
<feature type="domain" description="Histidine kinase" evidence="15">
    <location>
        <begin position="474"/>
        <end position="692"/>
    </location>
</feature>
<dbReference type="PROSITE" id="PS50109">
    <property type="entry name" value="HIS_KIN"/>
    <property type="match status" value="1"/>
</dbReference>
<dbReference type="InterPro" id="IPR036890">
    <property type="entry name" value="HATPase_C_sf"/>
</dbReference>
<dbReference type="Gene3D" id="3.30.565.10">
    <property type="entry name" value="Histidine kinase-like ATPase, C-terminal domain"/>
    <property type="match status" value="1"/>
</dbReference>
<dbReference type="CDD" id="cd00130">
    <property type="entry name" value="PAS"/>
    <property type="match status" value="1"/>
</dbReference>
<keyword evidence="8 14" id="KW-0812">Transmembrane</keyword>
<dbReference type="PANTHER" id="PTHR43711:SF31">
    <property type="entry name" value="HISTIDINE KINASE"/>
    <property type="match status" value="1"/>
</dbReference>
<dbReference type="InterPro" id="IPR005467">
    <property type="entry name" value="His_kinase_dom"/>
</dbReference>
<dbReference type="Pfam" id="PF05231">
    <property type="entry name" value="MASE1"/>
    <property type="match status" value="1"/>
</dbReference>
<evidence type="ECO:0000256" key="10">
    <source>
        <dbReference type="ARBA" id="ARBA00022989"/>
    </source>
</evidence>
<feature type="region of interest" description="Disordered" evidence="13">
    <location>
        <begin position="693"/>
        <end position="722"/>
    </location>
</feature>
<dbReference type="InterPro" id="IPR003594">
    <property type="entry name" value="HATPase_dom"/>
</dbReference>
<dbReference type="InterPro" id="IPR007895">
    <property type="entry name" value="MASE1"/>
</dbReference>
<dbReference type="InterPro" id="IPR036097">
    <property type="entry name" value="HisK_dim/P_sf"/>
</dbReference>